<protein>
    <recommendedName>
        <fullName evidence="2">PASTA domain-containing protein</fullName>
    </recommendedName>
</protein>
<keyword evidence="1" id="KW-0472">Membrane</keyword>
<accession>A0A0S8K0K6</accession>
<dbReference type="EMBL" id="LJVE01000012">
    <property type="protein sequence ID" value="KPL15535.1"/>
    <property type="molecule type" value="Genomic_DNA"/>
</dbReference>
<evidence type="ECO:0000259" key="2">
    <source>
        <dbReference type="PROSITE" id="PS51178"/>
    </source>
</evidence>
<dbReference type="Gene3D" id="3.30.10.20">
    <property type="match status" value="3"/>
</dbReference>
<evidence type="ECO:0000313" key="4">
    <source>
        <dbReference type="Proteomes" id="UP000050975"/>
    </source>
</evidence>
<feature type="transmembrane region" description="Helical" evidence="1">
    <location>
        <begin position="6"/>
        <end position="26"/>
    </location>
</feature>
<feature type="domain" description="PASTA" evidence="2">
    <location>
        <begin position="169"/>
        <end position="234"/>
    </location>
</feature>
<sequence length="234" mass="25269">MRRTLIYTGIILAFFVTGILIANFLVMPLLVGRGEEVIVPNVCDLTLDDAIEQLKGARLEGVVVERRFDQIIKEGSVIIQEPLPEARVKKGRIINLTVSLGPETIKVPYLMGISYEQSVSIIRRLGLVIAKVDSAFSDSVELGKVIGTSPEAETGVKKGDGVILILSKGIIKKMPNIVGVQLSQAQLILEKMGLVMGKIEEVQGSGKKGTIIVQNPEPGRIVNSGDTVTVMVIK</sequence>
<organism evidence="3 4">
    <name type="scientific">candidate division WOR_3 bacterium SM1_77</name>
    <dbReference type="NCBI Taxonomy" id="1703778"/>
    <lineage>
        <taxon>Bacteria</taxon>
        <taxon>Bacteria division WOR-3</taxon>
    </lineage>
</organism>
<reference evidence="3 4" key="1">
    <citation type="journal article" date="2015" name="Microbiome">
        <title>Genomic resolution of linkages in carbon, nitrogen, and sulfur cycling among widespread estuary sediment bacteria.</title>
        <authorList>
            <person name="Baker B.J."/>
            <person name="Lazar C.S."/>
            <person name="Teske A.P."/>
            <person name="Dick G.J."/>
        </authorList>
    </citation>
    <scope>NUCLEOTIDE SEQUENCE [LARGE SCALE GENOMIC DNA]</scope>
    <source>
        <strain evidence="3">SM1_77</strain>
    </source>
</reference>
<dbReference type="PROSITE" id="PS51178">
    <property type="entry name" value="PASTA"/>
    <property type="match status" value="3"/>
</dbReference>
<keyword evidence="1" id="KW-0812">Transmembrane</keyword>
<dbReference type="SMART" id="SM00740">
    <property type="entry name" value="PASTA"/>
    <property type="match status" value="3"/>
</dbReference>
<name>A0A0S8K0K6_UNCW3</name>
<evidence type="ECO:0000313" key="3">
    <source>
        <dbReference type="EMBL" id="KPL15535.1"/>
    </source>
</evidence>
<dbReference type="Pfam" id="PF03793">
    <property type="entry name" value="PASTA"/>
    <property type="match status" value="3"/>
</dbReference>
<evidence type="ECO:0000256" key="1">
    <source>
        <dbReference type="SAM" id="Phobius"/>
    </source>
</evidence>
<proteinExistence type="predicted"/>
<keyword evidence="1" id="KW-1133">Transmembrane helix</keyword>
<dbReference type="CDD" id="cd06577">
    <property type="entry name" value="PASTA_pknB"/>
    <property type="match status" value="3"/>
</dbReference>
<comment type="caution">
    <text evidence="3">The sequence shown here is derived from an EMBL/GenBank/DDBJ whole genome shotgun (WGS) entry which is preliminary data.</text>
</comment>
<dbReference type="Proteomes" id="UP000050975">
    <property type="component" value="Unassembled WGS sequence"/>
</dbReference>
<feature type="domain" description="PASTA" evidence="2">
    <location>
        <begin position="34"/>
        <end position="100"/>
    </location>
</feature>
<gene>
    <name evidence="3" type="ORF">AMJ74_01295</name>
</gene>
<dbReference type="InterPro" id="IPR005543">
    <property type="entry name" value="PASTA_dom"/>
</dbReference>
<feature type="domain" description="PASTA" evidence="2">
    <location>
        <begin position="101"/>
        <end position="168"/>
    </location>
</feature>
<dbReference type="AlphaFoldDB" id="A0A0S8K0K6"/>